<dbReference type="Gene3D" id="2.60.40.10">
    <property type="entry name" value="Immunoglobulins"/>
    <property type="match status" value="1"/>
</dbReference>
<organism evidence="1 2">
    <name type="scientific">Rhodinocichla rosea</name>
    <dbReference type="NCBI Taxonomy" id="58203"/>
    <lineage>
        <taxon>Eukaryota</taxon>
        <taxon>Metazoa</taxon>
        <taxon>Chordata</taxon>
        <taxon>Craniata</taxon>
        <taxon>Vertebrata</taxon>
        <taxon>Euteleostomi</taxon>
        <taxon>Archelosauria</taxon>
        <taxon>Archosauria</taxon>
        <taxon>Dinosauria</taxon>
        <taxon>Saurischia</taxon>
        <taxon>Theropoda</taxon>
        <taxon>Coelurosauria</taxon>
        <taxon>Aves</taxon>
        <taxon>Neognathae</taxon>
        <taxon>Neoaves</taxon>
        <taxon>Telluraves</taxon>
        <taxon>Australaves</taxon>
        <taxon>Passeriformes</taxon>
        <taxon>Thraupidae</taxon>
        <taxon>Rhodinocichla</taxon>
    </lineage>
</organism>
<evidence type="ECO:0000313" key="1">
    <source>
        <dbReference type="EMBL" id="NXF19762.1"/>
    </source>
</evidence>
<dbReference type="AlphaFoldDB" id="A0A7K8RRZ4"/>
<protein>
    <submittedName>
        <fullName evidence="1">CFA74 protein</fullName>
    </submittedName>
</protein>
<comment type="caution">
    <text evidence="1">The sequence shown here is derived from an EMBL/GenBank/DDBJ whole genome shotgun (WGS) entry which is preliminary data.</text>
</comment>
<evidence type="ECO:0000313" key="2">
    <source>
        <dbReference type="Proteomes" id="UP000574210"/>
    </source>
</evidence>
<gene>
    <name evidence="1" type="primary">Cfap74_1</name>
    <name evidence="1" type="ORF">RHOROS_R03260</name>
</gene>
<proteinExistence type="predicted"/>
<dbReference type="PANTHER" id="PTHR22538">
    <property type="entry name" value="CILIA- AND FLAGELLA-ASSOCIATED PROTEIN 74"/>
    <property type="match status" value="1"/>
</dbReference>
<dbReference type="EMBL" id="VWYZ01000101">
    <property type="protein sequence ID" value="NXF19762.1"/>
    <property type="molecule type" value="Genomic_DNA"/>
</dbReference>
<feature type="non-terminal residue" evidence="1">
    <location>
        <position position="1"/>
    </location>
</feature>
<name>A0A7K8RRZ4_9PASS</name>
<dbReference type="InterPro" id="IPR013783">
    <property type="entry name" value="Ig-like_fold"/>
</dbReference>
<accession>A0A7K8RRZ4</accession>
<dbReference type="Proteomes" id="UP000574210">
    <property type="component" value="Unassembled WGS sequence"/>
</dbReference>
<dbReference type="PANTHER" id="PTHR22538:SF0">
    <property type="entry name" value="CILIA- AND FLAGELLA-ASSOCIATED PROTEIN 74"/>
    <property type="match status" value="1"/>
</dbReference>
<feature type="non-terminal residue" evidence="1">
    <location>
        <position position="291"/>
    </location>
</feature>
<sequence length="291" mass="31440">GHGVVPSTECSVGEVLDMGYVMARDTVTATVQIKNTSSMTLLFSVQLESLSPTWDRDRQKIPSFLTSPLQRTEIVGTQNYNGFSVFRVSPTEGRIEAGMSQDFVITFSPDHESLYYSDRLKVLLFGKHTAHKIQLKGAAREHPMFVEGGVPLDVPVESLAVTSPVAPQEALEKGKVPPLSLLLLLEFVEGSAEPARAEITVGAIQSPQLAAKKAVEFSLDSGPELRRAGFELDGAKGALERGQLKRIGVSWVPPADLQTSDPPLVSALLTVKGDIIECYRVLLMARVVSAA</sequence>
<reference evidence="1 2" key="1">
    <citation type="submission" date="2019-09" db="EMBL/GenBank/DDBJ databases">
        <title>Bird 10,000 Genomes (B10K) Project - Family phase.</title>
        <authorList>
            <person name="Zhang G."/>
        </authorList>
    </citation>
    <scope>NUCLEOTIDE SEQUENCE [LARGE SCALE GENOMIC DNA]</scope>
    <source>
        <strain evidence="1">B10K-CU-031-12</strain>
        <tissue evidence="1">Muscle</tissue>
    </source>
</reference>
<keyword evidence="2" id="KW-1185">Reference proteome</keyword>